<dbReference type="EMBL" id="JALKCG010000008">
    <property type="protein sequence ID" value="MCK0209769.1"/>
    <property type="molecule type" value="Genomic_DNA"/>
</dbReference>
<comment type="similarity">
    <text evidence="1">Belongs to the short-chain fatty acyl-CoA assimilation regulator (ScfR) family.</text>
</comment>
<evidence type="ECO:0000259" key="3">
    <source>
        <dbReference type="PROSITE" id="PS50943"/>
    </source>
</evidence>
<organism evidence="4 5">
    <name type="scientific">Ancylobacter koreensis</name>
    <dbReference type="NCBI Taxonomy" id="266121"/>
    <lineage>
        <taxon>Bacteria</taxon>
        <taxon>Pseudomonadati</taxon>
        <taxon>Pseudomonadota</taxon>
        <taxon>Alphaproteobacteria</taxon>
        <taxon>Hyphomicrobiales</taxon>
        <taxon>Xanthobacteraceae</taxon>
        <taxon>Ancylobacter</taxon>
    </lineage>
</organism>
<proteinExistence type="inferred from homology"/>
<feature type="domain" description="HTH cro/C1-type" evidence="3">
    <location>
        <begin position="81"/>
        <end position="136"/>
    </location>
</feature>
<feature type="coiled-coil region" evidence="2">
    <location>
        <begin position="8"/>
        <end position="61"/>
    </location>
</feature>
<comment type="caution">
    <text evidence="4">The sequence shown here is derived from an EMBL/GenBank/DDBJ whole genome shotgun (WGS) entry which is preliminary data.</text>
</comment>
<dbReference type="SMART" id="SM00530">
    <property type="entry name" value="HTH_XRE"/>
    <property type="match status" value="1"/>
</dbReference>
<protein>
    <submittedName>
        <fullName evidence="4">XRE family transcriptional regulator</fullName>
    </submittedName>
</protein>
<evidence type="ECO:0000313" key="5">
    <source>
        <dbReference type="Proteomes" id="UP001202867"/>
    </source>
</evidence>
<dbReference type="RefSeq" id="WP_247202267.1">
    <property type="nucleotide sequence ID" value="NZ_JALKCG010000008.1"/>
</dbReference>
<gene>
    <name evidence="4" type="ORF">MWN33_17175</name>
</gene>
<dbReference type="PANTHER" id="PTHR43236">
    <property type="entry name" value="ANTITOXIN HIGA1"/>
    <property type="match status" value="1"/>
</dbReference>
<dbReference type="PANTHER" id="PTHR43236:SF2">
    <property type="entry name" value="BLL0069 PROTEIN"/>
    <property type="match status" value="1"/>
</dbReference>
<reference evidence="4 5" key="1">
    <citation type="submission" date="2022-04" db="EMBL/GenBank/DDBJ databases">
        <authorList>
            <person name="Grouzdev D.S."/>
            <person name="Pantiukh K.S."/>
            <person name="Krutkina M.S."/>
        </authorList>
    </citation>
    <scope>NUCLEOTIDE SEQUENCE [LARGE SCALE GENOMIC DNA]</scope>
    <source>
        <strain evidence="4 5">Jip08</strain>
    </source>
</reference>
<name>A0ABT0DRE5_9HYPH</name>
<dbReference type="Pfam" id="PF01381">
    <property type="entry name" value="HTH_3"/>
    <property type="match status" value="1"/>
</dbReference>
<dbReference type="InterPro" id="IPR052345">
    <property type="entry name" value="Rad_response_metalloprotease"/>
</dbReference>
<reference evidence="5" key="2">
    <citation type="submission" date="2023-07" db="EMBL/GenBank/DDBJ databases">
        <title>Ancylobacter moscoviensis sp. nov., facultatively methylotrophic bacteria from activated sludge and the reclassification of Starkeya novella (Starkey 1934) Kelly et al. 2000 as Ancylobacter novellus comb. nov., Starkeya koreensis Im et al. 2006 as Ancylobacter koreensis comb.nov., Angulomicrobium tetraedrale Vasil'eva et al. 1986 as Ancylobacter tetraedralis comb. nov., Angulomicrobium amanitiforme Fritz et al. 2004 as Ancylobacter amanitiformis comb. nov. and Methylorhabdus multivorans Doronina et al. 1996 as Ancylobacter multivorans comb. nov. and emended description of the genus Ancylobacter.</title>
        <authorList>
            <person name="Doronina N."/>
            <person name="Chemodurova A."/>
            <person name="Grouzdev D."/>
            <person name="Koziaeva V."/>
            <person name="Shi W."/>
            <person name="Wu L."/>
            <person name="Kaparullina E."/>
        </authorList>
    </citation>
    <scope>NUCLEOTIDE SEQUENCE [LARGE SCALE GENOMIC DNA]</scope>
    <source>
        <strain evidence="5">Jip08</strain>
    </source>
</reference>
<evidence type="ECO:0000256" key="1">
    <source>
        <dbReference type="ARBA" id="ARBA00007227"/>
    </source>
</evidence>
<evidence type="ECO:0000256" key="2">
    <source>
        <dbReference type="SAM" id="Coils"/>
    </source>
</evidence>
<dbReference type="InterPro" id="IPR001387">
    <property type="entry name" value="Cro/C1-type_HTH"/>
</dbReference>
<accession>A0ABT0DRE5</accession>
<keyword evidence="2" id="KW-0175">Coiled coil</keyword>
<dbReference type="Gene3D" id="1.10.260.40">
    <property type="entry name" value="lambda repressor-like DNA-binding domains"/>
    <property type="match status" value="1"/>
</dbReference>
<dbReference type="PROSITE" id="PS50943">
    <property type="entry name" value="HTH_CROC1"/>
    <property type="match status" value="1"/>
</dbReference>
<sequence length="419" mass="46652">MITNEKQYRSARAAIERFGAEMADLRNAHDGVHPALRRAQIAGLESQVAELEDQVQEYEHLQSGAVTTFEAEGLVDLPDLLIRARIARGMSQRDLGTFVGVAEQQIQRYEAERYRSASLERLAEIAAALDITVKESAQLRTAPPTETGPESAWSFPVTEMFKRGYFEDFSGSAAQARKEAAHLIPDFFRHAAYDWTQTALHRRSVRAHGNVQLAALAAWEARVSILAERRAPQVAFRKEVISHEWLDYLVRLSARDDGPKAAVEHLRASGVVLVVEPHLPGTLLDGAALHTTSNIFVVAMTLRHDRLDNFWFTLLHEVAHLRLHVAQGPYRAIFDAIESPGNSPIEDEADNFAQEALIPAAQWRRCVSRFTQTDRAVRADAAKLGIHPAIVAGRIRREANDYTLLANLVGSGQVRPQLT</sequence>
<dbReference type="InterPro" id="IPR010982">
    <property type="entry name" value="Lambda_DNA-bd_dom_sf"/>
</dbReference>
<dbReference type="InterPro" id="IPR010359">
    <property type="entry name" value="IrrE_HExxH"/>
</dbReference>
<dbReference type="CDD" id="cd00093">
    <property type="entry name" value="HTH_XRE"/>
    <property type="match status" value="1"/>
</dbReference>
<evidence type="ECO:0000313" key="4">
    <source>
        <dbReference type="EMBL" id="MCK0209769.1"/>
    </source>
</evidence>
<keyword evidence="5" id="KW-1185">Reference proteome</keyword>
<dbReference type="Proteomes" id="UP001202867">
    <property type="component" value="Unassembled WGS sequence"/>
</dbReference>
<dbReference type="SUPFAM" id="SSF47413">
    <property type="entry name" value="lambda repressor-like DNA-binding domains"/>
    <property type="match status" value="1"/>
</dbReference>
<dbReference type="Pfam" id="PF06114">
    <property type="entry name" value="Peptidase_M78"/>
    <property type="match status" value="1"/>
</dbReference>